<accession>A0A8S5U5K5</accession>
<sequence>MKNSTEVTNFNIIIGSACNWKCSYCLQNDEDHFNKNNNIEYFCTNFLEFLNKNYKNKSIERFTIWGGEPLLYFNDIKYLINSLKEIPTIKNTRITSNGSLLTKDIIKFINDNNIYFNLSYHNGQLTENKWKLALQIKNLHITSLVHHQELSWDNYFNKWQYLCNKYGRYLNWYIYPILYVNEMPKEFIFTKEDINIYFNNLNSYLKKLDNVFFYNASNALIFEYSKKYAKNTLTNYCFNKYKYAIDLKGNRYLCHHDFSTNTIVENIFKKTIPIIPIEFKESLLKYKSKQCQECKAYKICFGGCFRAKNSQLDCYFNNKMFEFLKEVQQNYIQYFNHEYLNEI</sequence>
<dbReference type="InterPro" id="IPR013785">
    <property type="entry name" value="Aldolase_TIM"/>
</dbReference>
<dbReference type="CDD" id="cd01335">
    <property type="entry name" value="Radical_SAM"/>
    <property type="match status" value="1"/>
</dbReference>
<dbReference type="PROSITE" id="PS51918">
    <property type="entry name" value="RADICAL_SAM"/>
    <property type="match status" value="1"/>
</dbReference>
<feature type="domain" description="Radical SAM core" evidence="7">
    <location>
        <begin position="4"/>
        <end position="235"/>
    </location>
</feature>
<dbReference type="SFLD" id="SFLDG01067">
    <property type="entry name" value="SPASM/twitch_domain_containing"/>
    <property type="match status" value="1"/>
</dbReference>
<evidence type="ECO:0000256" key="2">
    <source>
        <dbReference type="ARBA" id="ARBA00022691"/>
    </source>
</evidence>
<dbReference type="GO" id="GO:0046872">
    <property type="term" value="F:metal ion binding"/>
    <property type="evidence" value="ECO:0007669"/>
    <property type="project" value="UniProtKB-KW"/>
</dbReference>
<comment type="similarity">
    <text evidence="6">Belongs to the radical SAM superfamily. Anaerobic sulfatase-maturating enzyme family.</text>
</comment>
<dbReference type="PANTHER" id="PTHR43273">
    <property type="entry name" value="ANAEROBIC SULFATASE-MATURATING ENZYME HOMOLOG ASLB-RELATED"/>
    <property type="match status" value="1"/>
</dbReference>
<evidence type="ECO:0000256" key="5">
    <source>
        <dbReference type="ARBA" id="ARBA00023014"/>
    </source>
</evidence>
<keyword evidence="2" id="KW-0949">S-adenosyl-L-methionine</keyword>
<dbReference type="InterPro" id="IPR023885">
    <property type="entry name" value="4Fe4S-binding_SPASM_dom"/>
</dbReference>
<comment type="cofactor">
    <cofactor evidence="1">
        <name>[4Fe-4S] cluster</name>
        <dbReference type="ChEBI" id="CHEBI:49883"/>
    </cofactor>
</comment>
<dbReference type="GO" id="GO:0016491">
    <property type="term" value="F:oxidoreductase activity"/>
    <property type="evidence" value="ECO:0007669"/>
    <property type="project" value="InterPro"/>
</dbReference>
<organism evidence="8">
    <name type="scientific">Podoviridae sp. cthJQ11</name>
    <dbReference type="NCBI Taxonomy" id="2825267"/>
    <lineage>
        <taxon>Viruses</taxon>
        <taxon>Duplodnaviria</taxon>
        <taxon>Heunggongvirae</taxon>
        <taxon>Uroviricota</taxon>
        <taxon>Caudoviricetes</taxon>
    </lineage>
</organism>
<dbReference type="GO" id="GO:0051536">
    <property type="term" value="F:iron-sulfur cluster binding"/>
    <property type="evidence" value="ECO:0007669"/>
    <property type="project" value="UniProtKB-KW"/>
</dbReference>
<evidence type="ECO:0000256" key="6">
    <source>
        <dbReference type="ARBA" id="ARBA00023601"/>
    </source>
</evidence>
<keyword evidence="5" id="KW-0411">Iron-sulfur</keyword>
<keyword evidence="4" id="KW-0408">Iron</keyword>
<proteinExistence type="inferred from homology"/>
<keyword evidence="3" id="KW-0479">Metal-binding</keyword>
<dbReference type="SUPFAM" id="SSF102114">
    <property type="entry name" value="Radical SAM enzymes"/>
    <property type="match status" value="1"/>
</dbReference>
<protein>
    <submittedName>
        <fullName evidence="8">Fe-S oxidoreductase</fullName>
    </submittedName>
</protein>
<dbReference type="InterPro" id="IPR023867">
    <property type="entry name" value="Sulphatase_maturase_rSAM"/>
</dbReference>
<reference evidence="8" key="1">
    <citation type="journal article" date="2021" name="Proc. Natl. Acad. Sci. U.S.A.">
        <title>A Catalog of Tens of Thousands of Viruses from Human Metagenomes Reveals Hidden Associations with Chronic Diseases.</title>
        <authorList>
            <person name="Tisza M.J."/>
            <person name="Buck C.B."/>
        </authorList>
    </citation>
    <scope>NUCLEOTIDE SEQUENCE</scope>
    <source>
        <strain evidence="8">CthJQ11</strain>
    </source>
</reference>
<evidence type="ECO:0000313" key="8">
    <source>
        <dbReference type="EMBL" id="DAF89732.1"/>
    </source>
</evidence>
<dbReference type="PROSITE" id="PS51257">
    <property type="entry name" value="PROKAR_LIPOPROTEIN"/>
    <property type="match status" value="1"/>
</dbReference>
<evidence type="ECO:0000256" key="1">
    <source>
        <dbReference type="ARBA" id="ARBA00001966"/>
    </source>
</evidence>
<dbReference type="Pfam" id="PF04055">
    <property type="entry name" value="Radical_SAM"/>
    <property type="match status" value="1"/>
</dbReference>
<evidence type="ECO:0000256" key="3">
    <source>
        <dbReference type="ARBA" id="ARBA00022723"/>
    </source>
</evidence>
<dbReference type="EMBL" id="BK016016">
    <property type="protein sequence ID" value="DAF89732.1"/>
    <property type="molecule type" value="Genomic_DNA"/>
</dbReference>
<dbReference type="SFLD" id="SFLDS00029">
    <property type="entry name" value="Radical_SAM"/>
    <property type="match status" value="1"/>
</dbReference>
<evidence type="ECO:0000259" key="7">
    <source>
        <dbReference type="PROSITE" id="PS51918"/>
    </source>
</evidence>
<dbReference type="PANTHER" id="PTHR43273:SF3">
    <property type="entry name" value="ANAEROBIC SULFATASE-MATURATING ENZYME HOMOLOG ASLB-RELATED"/>
    <property type="match status" value="1"/>
</dbReference>
<dbReference type="NCBIfam" id="TIGR04085">
    <property type="entry name" value="rSAM_more_4Fe4S"/>
    <property type="match status" value="1"/>
</dbReference>
<name>A0A8S5U5K5_9CAUD</name>
<dbReference type="InterPro" id="IPR058240">
    <property type="entry name" value="rSAM_sf"/>
</dbReference>
<dbReference type="Gene3D" id="3.20.20.70">
    <property type="entry name" value="Aldolase class I"/>
    <property type="match status" value="1"/>
</dbReference>
<evidence type="ECO:0000256" key="4">
    <source>
        <dbReference type="ARBA" id="ARBA00023004"/>
    </source>
</evidence>
<dbReference type="InterPro" id="IPR007197">
    <property type="entry name" value="rSAM"/>
</dbReference>